<dbReference type="EMBL" id="CAUYUJ010002902">
    <property type="protein sequence ID" value="CAK0802902.1"/>
    <property type="molecule type" value="Genomic_DNA"/>
</dbReference>
<gene>
    <name evidence="1" type="ORF">PCOR1329_LOCUS10258</name>
</gene>
<proteinExistence type="predicted"/>
<name>A0ABN9QAL2_9DINO</name>
<keyword evidence="2" id="KW-1185">Reference proteome</keyword>
<comment type="caution">
    <text evidence="1">The sequence shown here is derived from an EMBL/GenBank/DDBJ whole genome shotgun (WGS) entry which is preliminary data.</text>
</comment>
<reference evidence="1" key="1">
    <citation type="submission" date="2023-10" db="EMBL/GenBank/DDBJ databases">
        <authorList>
            <person name="Chen Y."/>
            <person name="Shah S."/>
            <person name="Dougan E. K."/>
            <person name="Thang M."/>
            <person name="Chan C."/>
        </authorList>
    </citation>
    <scope>NUCLEOTIDE SEQUENCE [LARGE SCALE GENOMIC DNA]</scope>
</reference>
<sequence>VPRRPQRASARPRLVAPRLRRAGAGARVGAAIVARGLLPRLAHGPGHAARAGT</sequence>
<protein>
    <submittedName>
        <fullName evidence="1">Uncharacterized protein</fullName>
    </submittedName>
</protein>
<organism evidence="1 2">
    <name type="scientific">Prorocentrum cordatum</name>
    <dbReference type="NCBI Taxonomy" id="2364126"/>
    <lineage>
        <taxon>Eukaryota</taxon>
        <taxon>Sar</taxon>
        <taxon>Alveolata</taxon>
        <taxon>Dinophyceae</taxon>
        <taxon>Prorocentrales</taxon>
        <taxon>Prorocentraceae</taxon>
        <taxon>Prorocentrum</taxon>
    </lineage>
</organism>
<evidence type="ECO:0000313" key="2">
    <source>
        <dbReference type="Proteomes" id="UP001189429"/>
    </source>
</evidence>
<accession>A0ABN9QAL2</accession>
<feature type="non-terminal residue" evidence="1">
    <location>
        <position position="53"/>
    </location>
</feature>
<feature type="non-terminal residue" evidence="1">
    <location>
        <position position="1"/>
    </location>
</feature>
<dbReference type="Proteomes" id="UP001189429">
    <property type="component" value="Unassembled WGS sequence"/>
</dbReference>
<evidence type="ECO:0000313" key="1">
    <source>
        <dbReference type="EMBL" id="CAK0802902.1"/>
    </source>
</evidence>